<dbReference type="OrthoDB" id="508097at2"/>
<dbReference type="AlphaFoldDB" id="A0A9X5EB03"/>
<dbReference type="Proteomes" id="UP000031532">
    <property type="component" value="Unassembled WGS sequence"/>
</dbReference>
<name>A0A9X5EB03_9CYAN</name>
<dbReference type="RefSeq" id="WP_039713582.1">
    <property type="nucleotide sequence ID" value="NZ_JTJC03000017.1"/>
</dbReference>
<organism evidence="1 2">
    <name type="scientific">Scytonema millei VB511283</name>
    <dbReference type="NCBI Taxonomy" id="1245923"/>
    <lineage>
        <taxon>Bacteria</taxon>
        <taxon>Bacillati</taxon>
        <taxon>Cyanobacteriota</taxon>
        <taxon>Cyanophyceae</taxon>
        <taxon>Nostocales</taxon>
        <taxon>Scytonemataceae</taxon>
        <taxon>Scytonema</taxon>
    </lineage>
</organism>
<reference evidence="1 2" key="1">
    <citation type="journal article" date="2015" name="Genome Announc.">
        <title>Draft Genome Sequence of the Terrestrial Cyanobacterium Scytonema millei VB511283, Isolated from Eastern India.</title>
        <authorList>
            <person name="Sen D."/>
            <person name="Chandrababunaidu M.M."/>
            <person name="Singh D."/>
            <person name="Sanghi N."/>
            <person name="Ghorai A."/>
            <person name="Mishra G.P."/>
            <person name="Madduluri M."/>
            <person name="Adhikary S.P."/>
            <person name="Tripathy S."/>
        </authorList>
    </citation>
    <scope>NUCLEOTIDE SEQUENCE [LARGE SCALE GENOMIC DNA]</scope>
    <source>
        <strain evidence="1 2">VB511283</strain>
    </source>
</reference>
<protein>
    <recommendedName>
        <fullName evidence="3">Exosortase</fullName>
    </recommendedName>
</protein>
<dbReference type="NCBIfam" id="TIGR05002">
    <property type="entry name" value="NxxGxxAF_repeat"/>
    <property type="match status" value="3"/>
</dbReference>
<proteinExistence type="predicted"/>
<dbReference type="InterPro" id="IPR055876">
    <property type="entry name" value="DUF7453"/>
</dbReference>
<sequence length="399" mass="41620">MKLKSCIAAAAIGLSLSLIDNGAIAVKSSKYAYQKMADTSGSFNSFGLPVINNAGTVAFSANTDGALGAYTSTGKIITTIAENVVLYESIGSPIAINDSGTVAFVATPARGATTAEYPTETIFTSTNGKVTQVPAYKPSPESGYPSYDRIVSLALNNRGTIAYVAQNMRGIGVLSSDGRLIAEANDARLSTVDSANINDRGTVAYRSQNGYEFNILAHKGTITKTLTSTTYPLYVMAPKSGAFSPSLNNRGTVAYVALEVTPTSEYTAEFNPAKAAILKNNGTKITTVADTNGAYSSFSSGSNFNFAAVPPAINDRGTVAFFAQLDTGGEGIFIGPDPVKHKVIASGDSLFGYMVQSVALSTDGINDFGQVTFIAWLANGTEVIVRADPFGTGCNCFVK</sequence>
<dbReference type="EMBL" id="JTJC03000017">
    <property type="protein sequence ID" value="NHC38334.1"/>
    <property type="molecule type" value="Genomic_DNA"/>
</dbReference>
<evidence type="ECO:0000313" key="1">
    <source>
        <dbReference type="EMBL" id="NHC38334.1"/>
    </source>
</evidence>
<evidence type="ECO:0008006" key="3">
    <source>
        <dbReference type="Google" id="ProtNLM"/>
    </source>
</evidence>
<accession>A0A9X5EB03</accession>
<dbReference type="Pfam" id="PF24251">
    <property type="entry name" value="DUF7453"/>
    <property type="match status" value="1"/>
</dbReference>
<gene>
    <name evidence="1" type="ORF">QH73_0027560</name>
</gene>
<keyword evidence="2" id="KW-1185">Reference proteome</keyword>
<comment type="caution">
    <text evidence="1">The sequence shown here is derived from an EMBL/GenBank/DDBJ whole genome shotgun (WGS) entry which is preliminary data.</text>
</comment>
<evidence type="ECO:0000313" key="2">
    <source>
        <dbReference type="Proteomes" id="UP000031532"/>
    </source>
</evidence>